<dbReference type="AlphaFoldDB" id="A0AAE3V820"/>
<protein>
    <submittedName>
        <fullName evidence="6">S1-C subfamily serine protease</fullName>
    </submittedName>
</protein>
<dbReference type="InterPro" id="IPR051201">
    <property type="entry name" value="Chloro_Bact_Ser_Proteases"/>
</dbReference>
<evidence type="ECO:0000256" key="2">
    <source>
        <dbReference type="ARBA" id="ARBA00022801"/>
    </source>
</evidence>
<organism evidence="6 7">
    <name type="scientific">Moryella indoligenes</name>
    <dbReference type="NCBI Taxonomy" id="371674"/>
    <lineage>
        <taxon>Bacteria</taxon>
        <taxon>Bacillati</taxon>
        <taxon>Bacillota</taxon>
        <taxon>Clostridia</taxon>
        <taxon>Lachnospirales</taxon>
        <taxon>Lachnospiraceae</taxon>
        <taxon>Moryella</taxon>
    </lineage>
</organism>
<keyword evidence="4" id="KW-0812">Transmembrane</keyword>
<dbReference type="SUPFAM" id="SSF50494">
    <property type="entry name" value="Trypsin-like serine proteases"/>
    <property type="match status" value="1"/>
</dbReference>
<dbReference type="InterPro" id="IPR001478">
    <property type="entry name" value="PDZ"/>
</dbReference>
<dbReference type="PROSITE" id="PS50106">
    <property type="entry name" value="PDZ"/>
    <property type="match status" value="1"/>
</dbReference>
<proteinExistence type="predicted"/>
<gene>
    <name evidence="6" type="ORF">J2S20_000203</name>
</gene>
<evidence type="ECO:0000313" key="7">
    <source>
        <dbReference type="Proteomes" id="UP001241537"/>
    </source>
</evidence>
<feature type="transmembrane region" description="Helical" evidence="4">
    <location>
        <begin position="37"/>
        <end position="58"/>
    </location>
</feature>
<dbReference type="RefSeq" id="WP_307252101.1">
    <property type="nucleotide sequence ID" value="NZ_JAUSTO010000001.1"/>
</dbReference>
<dbReference type="SMART" id="SM00228">
    <property type="entry name" value="PDZ"/>
    <property type="match status" value="1"/>
</dbReference>
<dbReference type="InterPro" id="IPR009003">
    <property type="entry name" value="Peptidase_S1_PA"/>
</dbReference>
<feature type="domain" description="PDZ" evidence="5">
    <location>
        <begin position="353"/>
        <end position="425"/>
    </location>
</feature>
<evidence type="ECO:0000259" key="5">
    <source>
        <dbReference type="PROSITE" id="PS50106"/>
    </source>
</evidence>
<keyword evidence="4" id="KW-1133">Transmembrane helix</keyword>
<feature type="compositionally biased region" description="Low complexity" evidence="3">
    <location>
        <begin position="108"/>
        <end position="133"/>
    </location>
</feature>
<dbReference type="InterPro" id="IPR001940">
    <property type="entry name" value="Peptidase_S1C"/>
</dbReference>
<evidence type="ECO:0000256" key="4">
    <source>
        <dbReference type="SAM" id="Phobius"/>
    </source>
</evidence>
<keyword evidence="7" id="KW-1185">Reference proteome</keyword>
<dbReference type="Pfam" id="PF13180">
    <property type="entry name" value="PDZ_2"/>
    <property type="match status" value="1"/>
</dbReference>
<dbReference type="InterPro" id="IPR036034">
    <property type="entry name" value="PDZ_sf"/>
</dbReference>
<keyword evidence="4" id="KW-0472">Membrane</keyword>
<dbReference type="EMBL" id="JAUSTO010000001">
    <property type="protein sequence ID" value="MDQ0151529.1"/>
    <property type="molecule type" value="Genomic_DNA"/>
</dbReference>
<dbReference type="PANTHER" id="PTHR43343">
    <property type="entry name" value="PEPTIDASE S12"/>
    <property type="match status" value="1"/>
</dbReference>
<dbReference type="Proteomes" id="UP001241537">
    <property type="component" value="Unassembled WGS sequence"/>
</dbReference>
<dbReference type="PANTHER" id="PTHR43343:SF3">
    <property type="entry name" value="PROTEASE DO-LIKE 8, CHLOROPLASTIC"/>
    <property type="match status" value="1"/>
</dbReference>
<dbReference type="GO" id="GO:0006508">
    <property type="term" value="P:proteolysis"/>
    <property type="evidence" value="ECO:0007669"/>
    <property type="project" value="UniProtKB-KW"/>
</dbReference>
<evidence type="ECO:0000313" key="6">
    <source>
        <dbReference type="EMBL" id="MDQ0151529.1"/>
    </source>
</evidence>
<keyword evidence="1 6" id="KW-0645">Protease</keyword>
<evidence type="ECO:0000256" key="1">
    <source>
        <dbReference type="ARBA" id="ARBA00022670"/>
    </source>
</evidence>
<comment type="caution">
    <text evidence="6">The sequence shown here is derived from an EMBL/GenBank/DDBJ whole genome shotgun (WGS) entry which is preliminary data.</text>
</comment>
<accession>A0AAE3V820</accession>
<dbReference type="GO" id="GO:0004252">
    <property type="term" value="F:serine-type endopeptidase activity"/>
    <property type="evidence" value="ECO:0007669"/>
    <property type="project" value="InterPro"/>
</dbReference>
<dbReference type="Pfam" id="PF13365">
    <property type="entry name" value="Trypsin_2"/>
    <property type="match status" value="1"/>
</dbReference>
<dbReference type="PRINTS" id="PR00834">
    <property type="entry name" value="PROTEASES2C"/>
</dbReference>
<dbReference type="Gene3D" id="2.40.10.120">
    <property type="match status" value="1"/>
</dbReference>
<sequence>MSEGLGPEKRPEEAKHFITEKIVGRESRGRRLIKHGLKAAFAGAIFSMAAVMTAVFLLPHVQARLAAEESSAALVTLPRDERDSTAPGKRLAAAMETKDTGTEAETKAASQESGAAESAAARESASEGAAQAETLPEKREYSAADVQRLADILKGMANAADASIASVTHLREQKDWFDNPLRTAGIYSGVALAKTETELLILTTEEAALEADTLTVSFLRGSAMSARVKRTDSPTGLAVLSVPVTEENRSLIQDITPVPLGNSYRVRRGDMLLALGAPLGKVHSVDYGVVSYLTNGVSVTDGLASVAYTSCGSNPERGTWMLNLDGELVGWATEAFSEEAAPHTALLGVSDFKPVLERMMNGQASPMLGLRGSAVLPEMQEQGIPAGVYVVDVLRNEPLYDAGIQPGDIITRIDDSEIDSVRDLTVKLEEMHAEDHIGITVMRNGRESYTPIEFQVTVGARS</sequence>
<reference evidence="6" key="1">
    <citation type="submission" date="2023-07" db="EMBL/GenBank/DDBJ databases">
        <title>Genomic Encyclopedia of Type Strains, Phase IV (KMG-IV): sequencing the most valuable type-strain genomes for metagenomic binning, comparative biology and taxonomic classification.</title>
        <authorList>
            <person name="Goeker M."/>
        </authorList>
    </citation>
    <scope>NUCLEOTIDE SEQUENCE</scope>
    <source>
        <strain evidence="6">DSM 19659</strain>
    </source>
</reference>
<dbReference type="SUPFAM" id="SSF50156">
    <property type="entry name" value="PDZ domain-like"/>
    <property type="match status" value="1"/>
</dbReference>
<evidence type="ECO:0000256" key="3">
    <source>
        <dbReference type="SAM" id="MobiDB-lite"/>
    </source>
</evidence>
<keyword evidence="2" id="KW-0378">Hydrolase</keyword>
<name>A0AAE3V820_9FIRM</name>
<feature type="region of interest" description="Disordered" evidence="3">
    <location>
        <begin position="77"/>
        <end position="140"/>
    </location>
</feature>
<dbReference type="Gene3D" id="2.30.42.10">
    <property type="match status" value="1"/>
</dbReference>
<feature type="compositionally biased region" description="Basic and acidic residues" evidence="3">
    <location>
        <begin position="96"/>
        <end position="106"/>
    </location>
</feature>